<dbReference type="SMART" id="SM00212">
    <property type="entry name" value="UBCc"/>
    <property type="match status" value="1"/>
</dbReference>
<dbReference type="FunFam" id="3.10.110.10:FF:000051">
    <property type="entry name" value="ubiquitin-conjugating enzyme E2 R2-like"/>
    <property type="match status" value="1"/>
</dbReference>
<keyword evidence="2 4" id="KW-0833">Ubl conjugation pathway</keyword>
<dbReference type="InterPro" id="IPR050113">
    <property type="entry name" value="Ub_conjugating_enzyme"/>
</dbReference>
<comment type="similarity">
    <text evidence="4">Belongs to the ubiquitin-conjugating enzyme family.</text>
</comment>
<protein>
    <recommendedName>
        <fullName evidence="5">UBC core domain-containing protein</fullName>
    </recommendedName>
</protein>
<evidence type="ECO:0000256" key="4">
    <source>
        <dbReference type="RuleBase" id="RU362109"/>
    </source>
</evidence>
<evidence type="ECO:0000256" key="1">
    <source>
        <dbReference type="ARBA" id="ARBA00022679"/>
    </source>
</evidence>
<evidence type="ECO:0000256" key="3">
    <source>
        <dbReference type="PROSITE-ProRule" id="PRU10133"/>
    </source>
</evidence>
<organism evidence="7">
    <name type="scientific">Aureococcus anophagefferens</name>
    <name type="common">Harmful bloom alga</name>
    <dbReference type="NCBI Taxonomy" id="44056"/>
    <lineage>
        <taxon>Eukaryota</taxon>
        <taxon>Sar</taxon>
        <taxon>Stramenopiles</taxon>
        <taxon>Ochrophyta</taxon>
        <taxon>Pelagophyceae</taxon>
        <taxon>Pelagomonadales</taxon>
        <taxon>Pelagomonadaceae</taxon>
        <taxon>Aureococcus</taxon>
    </lineage>
</organism>
<dbReference type="GeneID" id="20222970"/>
<feature type="non-terminal residue" evidence="6">
    <location>
        <position position="1"/>
    </location>
</feature>
<dbReference type="FunCoup" id="F0YIG2">
    <property type="interactions" value="306"/>
</dbReference>
<dbReference type="AlphaFoldDB" id="F0YIG2"/>
<keyword evidence="7" id="KW-1185">Reference proteome</keyword>
<dbReference type="PROSITE" id="PS00183">
    <property type="entry name" value="UBC_1"/>
    <property type="match status" value="1"/>
</dbReference>
<dbReference type="PROSITE" id="PS50127">
    <property type="entry name" value="UBC_2"/>
    <property type="match status" value="1"/>
</dbReference>
<dbReference type="GO" id="GO:0016740">
    <property type="term" value="F:transferase activity"/>
    <property type="evidence" value="ECO:0007669"/>
    <property type="project" value="UniProtKB-KW"/>
</dbReference>
<dbReference type="Pfam" id="PF00179">
    <property type="entry name" value="UQ_con"/>
    <property type="match status" value="1"/>
</dbReference>
<feature type="domain" description="UBC core" evidence="5">
    <location>
        <begin position="1"/>
        <end position="128"/>
    </location>
</feature>
<evidence type="ECO:0000313" key="7">
    <source>
        <dbReference type="Proteomes" id="UP000002729"/>
    </source>
</evidence>
<evidence type="ECO:0000313" key="6">
    <source>
        <dbReference type="EMBL" id="EGB05126.1"/>
    </source>
</evidence>
<dbReference type="GO" id="GO:0005524">
    <property type="term" value="F:ATP binding"/>
    <property type="evidence" value="ECO:0007669"/>
    <property type="project" value="UniProtKB-UniRule"/>
</dbReference>
<feature type="active site" description="Glycyl thioester intermediate" evidence="3">
    <location>
        <position position="52"/>
    </location>
</feature>
<sequence>EIFLIGPDNTLYEGGMFKAVMEFPKDFPDMPPSMTFTTKMWHPNIYPDGRVCISILHPPGDDPQNEQETADLRWRPVLGVESILVSVISMLSDPNDSSPANIDAAVQWRDANADFKKEVKRLVRRSQEEM</sequence>
<dbReference type="CDD" id="cd23795">
    <property type="entry name" value="UBCc_UBE2G1"/>
    <property type="match status" value="1"/>
</dbReference>
<dbReference type="OrthoDB" id="19692at2759"/>
<evidence type="ECO:0000256" key="2">
    <source>
        <dbReference type="ARBA" id="ARBA00022786"/>
    </source>
</evidence>
<keyword evidence="4" id="KW-0547">Nucleotide-binding</keyword>
<dbReference type="EMBL" id="GL833144">
    <property type="protein sequence ID" value="EGB05126.1"/>
    <property type="molecule type" value="Genomic_DNA"/>
</dbReference>
<gene>
    <name evidence="6" type="ORF">AURANDRAFT_60286</name>
</gene>
<reference evidence="6 7" key="1">
    <citation type="journal article" date="2011" name="Proc. Natl. Acad. Sci. U.S.A.">
        <title>Niche of harmful alga Aureococcus anophagefferens revealed through ecogenomics.</title>
        <authorList>
            <person name="Gobler C.J."/>
            <person name="Berry D.L."/>
            <person name="Dyhrman S.T."/>
            <person name="Wilhelm S.W."/>
            <person name="Salamov A."/>
            <person name="Lobanov A.V."/>
            <person name="Zhang Y."/>
            <person name="Collier J.L."/>
            <person name="Wurch L.L."/>
            <person name="Kustka A.B."/>
            <person name="Dill B.D."/>
            <person name="Shah M."/>
            <person name="VerBerkmoes N.C."/>
            <person name="Kuo A."/>
            <person name="Terry A."/>
            <person name="Pangilinan J."/>
            <person name="Lindquist E.A."/>
            <person name="Lucas S."/>
            <person name="Paulsen I.T."/>
            <person name="Hattenrath-Lehmann T.K."/>
            <person name="Talmage S.C."/>
            <person name="Walker E.A."/>
            <person name="Koch F."/>
            <person name="Burson A.M."/>
            <person name="Marcoval M.A."/>
            <person name="Tang Y.Z."/>
            <person name="Lecleir G.R."/>
            <person name="Coyne K.J."/>
            <person name="Berg G.M."/>
            <person name="Bertrand E.M."/>
            <person name="Saito M.A."/>
            <person name="Gladyshev V.N."/>
            <person name="Grigoriev I.V."/>
        </authorList>
    </citation>
    <scope>NUCLEOTIDE SEQUENCE [LARGE SCALE GENOMIC DNA]</scope>
    <source>
        <strain evidence="7">CCMP 1984</strain>
    </source>
</reference>
<name>F0YIG2_AURAN</name>
<dbReference type="Gene3D" id="3.10.110.10">
    <property type="entry name" value="Ubiquitin Conjugating Enzyme"/>
    <property type="match status" value="1"/>
</dbReference>
<dbReference type="KEGG" id="aaf:AURANDRAFT_60286"/>
<evidence type="ECO:0000259" key="5">
    <source>
        <dbReference type="PROSITE" id="PS50127"/>
    </source>
</evidence>
<dbReference type="Proteomes" id="UP000002729">
    <property type="component" value="Unassembled WGS sequence"/>
</dbReference>
<accession>F0YIG2</accession>
<keyword evidence="4" id="KW-0067">ATP-binding</keyword>
<dbReference type="RefSeq" id="XP_009040252.1">
    <property type="nucleotide sequence ID" value="XM_009042004.1"/>
</dbReference>
<dbReference type="SUPFAM" id="SSF54495">
    <property type="entry name" value="UBC-like"/>
    <property type="match status" value="1"/>
</dbReference>
<proteinExistence type="inferred from homology"/>
<dbReference type="InterPro" id="IPR000608">
    <property type="entry name" value="UBC"/>
</dbReference>
<dbReference type="OMA" id="MFEWEVM"/>
<dbReference type="InterPro" id="IPR016135">
    <property type="entry name" value="UBQ-conjugating_enzyme/RWD"/>
</dbReference>
<dbReference type="InParanoid" id="F0YIG2"/>
<dbReference type="InterPro" id="IPR023313">
    <property type="entry name" value="UBQ-conjugating_AS"/>
</dbReference>
<dbReference type="PANTHER" id="PTHR24067">
    <property type="entry name" value="UBIQUITIN-CONJUGATING ENZYME E2"/>
    <property type="match status" value="1"/>
</dbReference>
<dbReference type="eggNOG" id="KOG0425">
    <property type="taxonomic scope" value="Eukaryota"/>
</dbReference>
<keyword evidence="1" id="KW-0808">Transferase</keyword>